<organism evidence="3 4">
    <name type="scientific">Trametes cubensis</name>
    <dbReference type="NCBI Taxonomy" id="1111947"/>
    <lineage>
        <taxon>Eukaryota</taxon>
        <taxon>Fungi</taxon>
        <taxon>Dikarya</taxon>
        <taxon>Basidiomycota</taxon>
        <taxon>Agaricomycotina</taxon>
        <taxon>Agaricomycetes</taxon>
        <taxon>Polyporales</taxon>
        <taxon>Polyporaceae</taxon>
        <taxon>Trametes</taxon>
    </lineage>
</organism>
<feature type="domain" description="DUF6699" evidence="2">
    <location>
        <begin position="101"/>
        <end position="251"/>
    </location>
</feature>
<keyword evidence="4" id="KW-1185">Reference proteome</keyword>
<protein>
    <recommendedName>
        <fullName evidence="2">DUF6699 domain-containing protein</fullName>
    </recommendedName>
</protein>
<gene>
    <name evidence="3" type="ORF">ONZ51_g10189</name>
</gene>
<evidence type="ECO:0000256" key="1">
    <source>
        <dbReference type="SAM" id="MobiDB-lite"/>
    </source>
</evidence>
<proteinExistence type="predicted"/>
<dbReference type="AlphaFoldDB" id="A0AAD7TJZ7"/>
<comment type="caution">
    <text evidence="3">The sequence shown here is derived from an EMBL/GenBank/DDBJ whole genome shotgun (WGS) entry which is preliminary data.</text>
</comment>
<accession>A0AAD7TJZ7</accession>
<evidence type="ECO:0000313" key="4">
    <source>
        <dbReference type="Proteomes" id="UP001215151"/>
    </source>
</evidence>
<dbReference type="Pfam" id="PF20415">
    <property type="entry name" value="DUF6699"/>
    <property type="match status" value="1"/>
</dbReference>
<dbReference type="EMBL" id="JAPEVG010000386">
    <property type="protein sequence ID" value="KAJ8463550.1"/>
    <property type="molecule type" value="Genomic_DNA"/>
</dbReference>
<dbReference type="InterPro" id="IPR046522">
    <property type="entry name" value="DUF6699"/>
</dbReference>
<sequence length="275" mass="30411">MDIRPKKTVRFASVPPRTPSPASSTASDSFASSPGPSTPPQTYPIHFPPRVVRYTELPPWEPVSPPYHSPHKAPAVSSPLADGPSVDALLEVLPYPGLPPLLWDVATHPEHIRLGSAYSPDTKTLSAADVAHCAVRSSAKDSRLPLRKVVLILPSIPLEIEITPAPDALWAKEPLPYVTVGDVVHGIYRALRVSVKPDEVERLDARRRDRVRRAFEKRLREDPANRGRNVQFGIRRVDFLEDRRAFLGIRPAHGSEVPAKVKRSEVFVVELGRSS</sequence>
<feature type="compositionally biased region" description="Low complexity" evidence="1">
    <location>
        <begin position="12"/>
        <end position="34"/>
    </location>
</feature>
<name>A0AAD7TJZ7_9APHY</name>
<feature type="region of interest" description="Disordered" evidence="1">
    <location>
        <begin position="1"/>
        <end position="46"/>
    </location>
</feature>
<evidence type="ECO:0000313" key="3">
    <source>
        <dbReference type="EMBL" id="KAJ8463550.1"/>
    </source>
</evidence>
<reference evidence="3" key="1">
    <citation type="submission" date="2022-11" db="EMBL/GenBank/DDBJ databases">
        <title>Genome Sequence of Cubamyces cubensis.</title>
        <authorList>
            <person name="Buettner E."/>
        </authorList>
    </citation>
    <scope>NUCLEOTIDE SEQUENCE</scope>
    <source>
        <strain evidence="3">MPL-01</strain>
    </source>
</reference>
<evidence type="ECO:0000259" key="2">
    <source>
        <dbReference type="Pfam" id="PF20415"/>
    </source>
</evidence>
<dbReference type="Proteomes" id="UP001215151">
    <property type="component" value="Unassembled WGS sequence"/>
</dbReference>